<dbReference type="PANTHER" id="PTHR45947:SF3">
    <property type="entry name" value="SULFOQUINOVOSYL TRANSFERASE SQD2"/>
    <property type="match status" value="1"/>
</dbReference>
<dbReference type="OrthoDB" id="9792322at2"/>
<dbReference type="InterPro" id="IPR001296">
    <property type="entry name" value="Glyco_trans_1"/>
</dbReference>
<dbReference type="SUPFAM" id="SSF53756">
    <property type="entry name" value="UDP-Glycosyltransferase/glycogen phosphorylase"/>
    <property type="match status" value="1"/>
</dbReference>
<evidence type="ECO:0000259" key="2">
    <source>
        <dbReference type="Pfam" id="PF13439"/>
    </source>
</evidence>
<dbReference type="CDD" id="cd03801">
    <property type="entry name" value="GT4_PimA-like"/>
    <property type="match status" value="1"/>
</dbReference>
<sequence length="389" mass="44615">MEILFVSHKYPPATGGMEKQSYELIEGMHAHAIVRKIVYTGEESYFQFFRKLNGRILSMIHRYPKIGIIHFNDGLIAAVGLWHVGYTHLRRVVTLHGLDVVFPLKVYQRFILPRFNRYDHIVAVSHATATAAIRRGIDKKKVSVIANGIDHQLEPKNNIEDWEQFRHKYHLPAHRKILVTLGRPVKRKGFSWFIREVLPLLPEEYHLVMAGPLSKEPSKVDKLLAGLPERCRTLYMLFMGYPSDQAALCTLLNDPAYDKKITHLGKLPLEEVEILLSHAEAFLMPNIKVEGDMEGFGLVCLEASACGALVLASALDGITDAIQHQKNGIQVEPENAEAWSQAIQHRWDTEGQQRYAFRKYTLNHFGWDKMVNDYAVLFKRLCQHKKRGF</sequence>
<feature type="domain" description="Glycosyltransferase subfamily 4-like N-terminal" evidence="2">
    <location>
        <begin position="44"/>
        <end position="152"/>
    </location>
</feature>
<evidence type="ECO:0000313" key="4">
    <source>
        <dbReference type="Proteomes" id="UP000292855"/>
    </source>
</evidence>
<organism evidence="3 4">
    <name type="scientific">Sphingobacterium corticibacterium</name>
    <dbReference type="NCBI Taxonomy" id="2484746"/>
    <lineage>
        <taxon>Bacteria</taxon>
        <taxon>Pseudomonadati</taxon>
        <taxon>Bacteroidota</taxon>
        <taxon>Sphingobacteriia</taxon>
        <taxon>Sphingobacteriales</taxon>
        <taxon>Sphingobacteriaceae</taxon>
        <taxon>Sphingobacterium</taxon>
    </lineage>
</organism>
<protein>
    <submittedName>
        <fullName evidence="3">Glycosyltransferase family 1 protein</fullName>
    </submittedName>
</protein>
<feature type="domain" description="Glycosyl transferase family 1" evidence="1">
    <location>
        <begin position="164"/>
        <end position="354"/>
    </location>
</feature>
<proteinExistence type="predicted"/>
<gene>
    <name evidence="3" type="ORF">EWE74_03000</name>
</gene>
<dbReference type="AlphaFoldDB" id="A0A4Q6XWP8"/>
<dbReference type="InterPro" id="IPR050194">
    <property type="entry name" value="Glycosyltransferase_grp1"/>
</dbReference>
<comment type="caution">
    <text evidence="3">The sequence shown here is derived from an EMBL/GenBank/DDBJ whole genome shotgun (WGS) entry which is preliminary data.</text>
</comment>
<reference evidence="3 4" key="1">
    <citation type="submission" date="2019-02" db="EMBL/GenBank/DDBJ databases">
        <authorList>
            <person name="Li Y."/>
        </authorList>
    </citation>
    <scope>NUCLEOTIDE SEQUENCE [LARGE SCALE GENOMIC DNA]</scope>
    <source>
        <strain evidence="3 4">30C10-4-7</strain>
    </source>
</reference>
<evidence type="ECO:0000259" key="1">
    <source>
        <dbReference type="Pfam" id="PF00534"/>
    </source>
</evidence>
<dbReference type="PANTHER" id="PTHR45947">
    <property type="entry name" value="SULFOQUINOVOSYL TRANSFERASE SQD2"/>
    <property type="match status" value="1"/>
</dbReference>
<dbReference type="RefSeq" id="WP_130140043.1">
    <property type="nucleotide sequence ID" value="NZ_SGIT01000001.1"/>
</dbReference>
<dbReference type="Pfam" id="PF13439">
    <property type="entry name" value="Glyco_transf_4"/>
    <property type="match status" value="1"/>
</dbReference>
<dbReference type="InterPro" id="IPR028098">
    <property type="entry name" value="Glyco_trans_4-like_N"/>
</dbReference>
<evidence type="ECO:0000313" key="3">
    <source>
        <dbReference type="EMBL" id="RZF61814.1"/>
    </source>
</evidence>
<accession>A0A4Q6XWP8</accession>
<keyword evidence="3" id="KW-0808">Transferase</keyword>
<dbReference type="Proteomes" id="UP000292855">
    <property type="component" value="Unassembled WGS sequence"/>
</dbReference>
<dbReference type="Gene3D" id="3.40.50.2000">
    <property type="entry name" value="Glycogen Phosphorylase B"/>
    <property type="match status" value="2"/>
</dbReference>
<dbReference type="EMBL" id="SGIT01000001">
    <property type="protein sequence ID" value="RZF61814.1"/>
    <property type="molecule type" value="Genomic_DNA"/>
</dbReference>
<dbReference type="Pfam" id="PF00534">
    <property type="entry name" value="Glycos_transf_1"/>
    <property type="match status" value="1"/>
</dbReference>
<name>A0A4Q6XWP8_9SPHI</name>
<dbReference type="GO" id="GO:0016757">
    <property type="term" value="F:glycosyltransferase activity"/>
    <property type="evidence" value="ECO:0007669"/>
    <property type="project" value="InterPro"/>
</dbReference>
<keyword evidence="4" id="KW-1185">Reference proteome</keyword>